<evidence type="ECO:0000256" key="11">
    <source>
        <dbReference type="SAM" id="Phobius"/>
    </source>
</evidence>
<dbReference type="GeneID" id="107419419"/>
<protein>
    <submittedName>
        <fullName evidence="13 14">Receptor like protein 25 isoform X2</fullName>
    </submittedName>
</protein>
<evidence type="ECO:0000313" key="12">
    <source>
        <dbReference type="Proteomes" id="UP001652623"/>
    </source>
</evidence>
<comment type="similarity">
    <text evidence="2">Belongs to the RLP family.</text>
</comment>
<reference evidence="13 14" key="1">
    <citation type="submission" date="2025-05" db="UniProtKB">
        <authorList>
            <consortium name="RefSeq"/>
        </authorList>
    </citation>
    <scope>IDENTIFICATION</scope>
    <source>
        <tissue evidence="13 14">Seedling</tissue>
    </source>
</reference>
<keyword evidence="6" id="KW-0677">Repeat</keyword>
<dbReference type="Gene3D" id="3.80.10.10">
    <property type="entry name" value="Ribonuclease Inhibitor"/>
    <property type="match status" value="1"/>
</dbReference>
<keyword evidence="3" id="KW-1003">Cell membrane</keyword>
<evidence type="ECO:0000256" key="2">
    <source>
        <dbReference type="ARBA" id="ARBA00009592"/>
    </source>
</evidence>
<dbReference type="PANTHER" id="PTHR27004:SF447">
    <property type="entry name" value="RECEPTOR LIKE PROTEIN 30-LIKE"/>
    <property type="match status" value="1"/>
</dbReference>
<evidence type="ECO:0000313" key="13">
    <source>
        <dbReference type="RefSeq" id="XP_060670682.1"/>
    </source>
</evidence>
<keyword evidence="10" id="KW-0325">Glycoprotein</keyword>
<keyword evidence="5 11" id="KW-0812">Transmembrane</keyword>
<evidence type="ECO:0000256" key="7">
    <source>
        <dbReference type="ARBA" id="ARBA00022989"/>
    </source>
</evidence>
<dbReference type="PANTHER" id="PTHR27004">
    <property type="entry name" value="RECEPTOR-LIKE PROTEIN 12 ISOFORM X1"/>
    <property type="match status" value="1"/>
</dbReference>
<dbReference type="RefSeq" id="XP_060670682.1">
    <property type="nucleotide sequence ID" value="XM_060814699.1"/>
</dbReference>
<accession>A0ABM4A1T5</accession>
<dbReference type="RefSeq" id="XP_060670683.1">
    <property type="nucleotide sequence ID" value="XM_060814700.1"/>
</dbReference>
<dbReference type="PRINTS" id="PR00019">
    <property type="entry name" value="LEURICHRPT"/>
</dbReference>
<evidence type="ECO:0000256" key="4">
    <source>
        <dbReference type="ARBA" id="ARBA00022614"/>
    </source>
</evidence>
<dbReference type="SUPFAM" id="SSF52058">
    <property type="entry name" value="L domain-like"/>
    <property type="match status" value="1"/>
</dbReference>
<gene>
    <name evidence="13 14" type="primary">LOC107419419</name>
</gene>
<dbReference type="Proteomes" id="UP001652623">
    <property type="component" value="Chromosome 2"/>
</dbReference>
<keyword evidence="12" id="KW-1185">Reference proteome</keyword>
<evidence type="ECO:0000256" key="5">
    <source>
        <dbReference type="ARBA" id="ARBA00022692"/>
    </source>
</evidence>
<evidence type="ECO:0000256" key="10">
    <source>
        <dbReference type="ARBA" id="ARBA00023180"/>
    </source>
</evidence>
<keyword evidence="7 11" id="KW-1133">Transmembrane helix</keyword>
<evidence type="ECO:0000313" key="14">
    <source>
        <dbReference type="RefSeq" id="XP_060670683.1"/>
    </source>
</evidence>
<keyword evidence="8 11" id="KW-0472">Membrane</keyword>
<keyword evidence="9 13" id="KW-0675">Receptor</keyword>
<evidence type="ECO:0000256" key="9">
    <source>
        <dbReference type="ARBA" id="ARBA00023170"/>
    </source>
</evidence>
<sequence>MKAVNTIPFSYLSVMLNFSCATKTDWFQVENRYTIRITSKGVKRYYEAIQDMFTFIDMSSNRFEGEISELFGNLKGLYSLNLSNNLLTGCIPLSLGNLTMLESLDLSQNNLSGEIPLQLKQLGFLGSFNVSHNNLRGPIPQGKQFNSFESSSFQGNPGLCGDPLLKKCGDLESSTLPPPVSEENDDGESLFKLDWKFVLIGYSSGLVVGVALSDIVIIRRHGCLVKMQPKGRRWRRYRRN</sequence>
<comment type="subcellular location">
    <subcellularLocation>
        <location evidence="1">Cell membrane</location>
        <topology evidence="1">Single-pass type I membrane protein</topology>
    </subcellularLocation>
</comment>
<evidence type="ECO:0000256" key="6">
    <source>
        <dbReference type="ARBA" id="ARBA00022737"/>
    </source>
</evidence>
<dbReference type="Pfam" id="PF13855">
    <property type="entry name" value="LRR_8"/>
    <property type="match status" value="1"/>
</dbReference>
<dbReference type="InterPro" id="IPR032675">
    <property type="entry name" value="LRR_dom_sf"/>
</dbReference>
<keyword evidence="4" id="KW-0433">Leucine-rich repeat</keyword>
<name>A0ABM4A1T5_ZIZJJ</name>
<feature type="transmembrane region" description="Helical" evidence="11">
    <location>
        <begin position="197"/>
        <end position="218"/>
    </location>
</feature>
<evidence type="ECO:0000256" key="8">
    <source>
        <dbReference type="ARBA" id="ARBA00023136"/>
    </source>
</evidence>
<evidence type="ECO:0000256" key="1">
    <source>
        <dbReference type="ARBA" id="ARBA00004251"/>
    </source>
</evidence>
<proteinExistence type="inferred from homology"/>
<evidence type="ECO:0000256" key="3">
    <source>
        <dbReference type="ARBA" id="ARBA00022475"/>
    </source>
</evidence>
<organism evidence="12 14">
    <name type="scientific">Ziziphus jujuba</name>
    <name type="common">Chinese jujube</name>
    <name type="synonym">Ziziphus sativa</name>
    <dbReference type="NCBI Taxonomy" id="326968"/>
    <lineage>
        <taxon>Eukaryota</taxon>
        <taxon>Viridiplantae</taxon>
        <taxon>Streptophyta</taxon>
        <taxon>Embryophyta</taxon>
        <taxon>Tracheophyta</taxon>
        <taxon>Spermatophyta</taxon>
        <taxon>Magnoliopsida</taxon>
        <taxon>eudicotyledons</taxon>
        <taxon>Gunneridae</taxon>
        <taxon>Pentapetalae</taxon>
        <taxon>rosids</taxon>
        <taxon>fabids</taxon>
        <taxon>Rosales</taxon>
        <taxon>Rhamnaceae</taxon>
        <taxon>Paliureae</taxon>
        <taxon>Ziziphus</taxon>
    </lineage>
</organism>
<dbReference type="InterPro" id="IPR001611">
    <property type="entry name" value="Leu-rich_rpt"/>
</dbReference>